<gene>
    <name evidence="1" type="ORF">DF3PB_2010008</name>
</gene>
<dbReference type="AlphaFoldDB" id="A0A380TBS5"/>
<dbReference type="EMBL" id="UIDG01000115">
    <property type="protein sequence ID" value="SUS05677.1"/>
    <property type="molecule type" value="Genomic_DNA"/>
</dbReference>
<evidence type="ECO:0008006" key="2">
    <source>
        <dbReference type="Google" id="ProtNLM"/>
    </source>
</evidence>
<reference evidence="1" key="1">
    <citation type="submission" date="2018-07" db="EMBL/GenBank/DDBJ databases">
        <authorList>
            <person name="Quirk P.G."/>
            <person name="Krulwich T.A."/>
        </authorList>
    </citation>
    <scope>NUCLEOTIDE SEQUENCE</scope>
</reference>
<sequence>MSHRRARPALRSAAIAAALCLLAGCAADRTELKLQAAPPPRGKTVLVDAFVPAEPAWERLARRLRSRLADDLNQTGEVTLITAQQASLPAQRPLVLSGELVAADAGSEAVRFLVGMGLGNASLRAHVRVVDSTSGQPVLEFDQTRTSRAGSGLGAHWNPTDMDNEIDALAAATAETVARWLNGQTL</sequence>
<dbReference type="PROSITE" id="PS51257">
    <property type="entry name" value="PROKAR_LIPOPROTEIN"/>
    <property type="match status" value="1"/>
</dbReference>
<dbReference type="Pfam" id="PF14366">
    <property type="entry name" value="DUF4410"/>
    <property type="match status" value="1"/>
</dbReference>
<protein>
    <recommendedName>
        <fullName evidence="2">Lipoprotein</fullName>
    </recommendedName>
</protein>
<dbReference type="InterPro" id="IPR025522">
    <property type="entry name" value="DUF4410"/>
</dbReference>
<name>A0A380TBS5_9ZZZZ</name>
<accession>A0A380TBS5</accession>
<proteinExistence type="predicted"/>
<organism evidence="1">
    <name type="scientific">metagenome</name>
    <dbReference type="NCBI Taxonomy" id="256318"/>
    <lineage>
        <taxon>unclassified sequences</taxon>
        <taxon>metagenomes</taxon>
    </lineage>
</organism>
<evidence type="ECO:0000313" key="1">
    <source>
        <dbReference type="EMBL" id="SUS05677.1"/>
    </source>
</evidence>